<dbReference type="NCBIfam" id="NF047646">
    <property type="entry name" value="REP_Tyr_transpos"/>
    <property type="match status" value="1"/>
</dbReference>
<dbReference type="Proteomes" id="UP000054396">
    <property type="component" value="Unassembled WGS sequence"/>
</dbReference>
<dbReference type="Gene3D" id="3.30.70.1290">
    <property type="entry name" value="Transposase IS200-like"/>
    <property type="match status" value="1"/>
</dbReference>
<name>A0A0W7WHX3_9RHOB</name>
<evidence type="ECO:0000259" key="2">
    <source>
        <dbReference type="SMART" id="SM01321"/>
    </source>
</evidence>
<feature type="domain" description="Transposase IS200-like" evidence="2">
    <location>
        <begin position="1"/>
        <end position="116"/>
    </location>
</feature>
<sequence length="183" mass="20894">MPDGTYFFTLALEPGAELSLVDQIEALRRAYAATVTERPFETQAIVVLPDHLHAVWTLPPGDSEHVQRWRLIKSRFLREAGITSRRRSPARGPWQRPVWMHRIRDGPEFRRHRSYCWMDPVRHGLTGMAEDWPHSSIHRELARGRVLRGFHEDPDLFRHGTPEGPPGQGMGAGPHPAAPHTSL</sequence>
<proteinExistence type="predicted"/>
<dbReference type="SMART" id="SM01321">
    <property type="entry name" value="Y1_Tnp"/>
    <property type="match status" value="1"/>
</dbReference>
<dbReference type="GO" id="GO:0004803">
    <property type="term" value="F:transposase activity"/>
    <property type="evidence" value="ECO:0007669"/>
    <property type="project" value="InterPro"/>
</dbReference>
<evidence type="ECO:0000256" key="1">
    <source>
        <dbReference type="SAM" id="MobiDB-lite"/>
    </source>
</evidence>
<dbReference type="InterPro" id="IPR052715">
    <property type="entry name" value="RAYT_transposase"/>
</dbReference>
<comment type="caution">
    <text evidence="3">The sequence shown here is derived from an EMBL/GenBank/DDBJ whole genome shotgun (WGS) entry which is preliminary data.</text>
</comment>
<organism evidence="3 4">
    <name type="scientific">Pseudoponticoccus marisrubri</name>
    <dbReference type="NCBI Taxonomy" id="1685382"/>
    <lineage>
        <taxon>Bacteria</taxon>
        <taxon>Pseudomonadati</taxon>
        <taxon>Pseudomonadota</taxon>
        <taxon>Alphaproteobacteria</taxon>
        <taxon>Rhodobacterales</taxon>
        <taxon>Roseobacteraceae</taxon>
        <taxon>Pseudoponticoccus</taxon>
    </lineage>
</organism>
<evidence type="ECO:0000313" key="3">
    <source>
        <dbReference type="EMBL" id="KUF10181.1"/>
    </source>
</evidence>
<feature type="region of interest" description="Disordered" evidence="1">
    <location>
        <begin position="152"/>
        <end position="183"/>
    </location>
</feature>
<dbReference type="EMBL" id="LPXO01000008">
    <property type="protein sequence ID" value="KUF10181.1"/>
    <property type="molecule type" value="Genomic_DNA"/>
</dbReference>
<protein>
    <recommendedName>
        <fullName evidence="2">Transposase IS200-like domain-containing protein</fullName>
    </recommendedName>
</protein>
<reference evidence="3 4" key="1">
    <citation type="submission" date="2015-12" db="EMBL/GenBank/DDBJ databases">
        <authorList>
            <person name="Shamseldin A."/>
            <person name="Moawad H."/>
            <person name="Abd El-Rahim W.M."/>
            <person name="Sadowsky M.J."/>
        </authorList>
    </citation>
    <scope>NUCLEOTIDE SEQUENCE [LARGE SCALE GENOMIC DNA]</scope>
    <source>
        <strain evidence="3 4">SJ5A-1</strain>
    </source>
</reference>
<dbReference type="SUPFAM" id="SSF143422">
    <property type="entry name" value="Transposase IS200-like"/>
    <property type="match status" value="1"/>
</dbReference>
<dbReference type="GO" id="GO:0043565">
    <property type="term" value="F:sequence-specific DNA binding"/>
    <property type="evidence" value="ECO:0007669"/>
    <property type="project" value="TreeGrafter"/>
</dbReference>
<dbReference type="InterPro" id="IPR036515">
    <property type="entry name" value="Transposase_17_sf"/>
</dbReference>
<gene>
    <name evidence="3" type="ORF">AVJ23_14135</name>
</gene>
<dbReference type="PANTHER" id="PTHR36966">
    <property type="entry name" value="REP-ASSOCIATED TYROSINE TRANSPOSASE"/>
    <property type="match status" value="1"/>
</dbReference>
<dbReference type="PANTHER" id="PTHR36966:SF1">
    <property type="entry name" value="REP-ASSOCIATED TYROSINE TRANSPOSASE"/>
    <property type="match status" value="1"/>
</dbReference>
<dbReference type="GO" id="GO:0006313">
    <property type="term" value="P:DNA transposition"/>
    <property type="evidence" value="ECO:0007669"/>
    <property type="project" value="InterPro"/>
</dbReference>
<accession>A0A0W7WHX3</accession>
<keyword evidence="4" id="KW-1185">Reference proteome</keyword>
<feature type="compositionally biased region" description="Basic and acidic residues" evidence="1">
    <location>
        <begin position="152"/>
        <end position="161"/>
    </location>
</feature>
<evidence type="ECO:0000313" key="4">
    <source>
        <dbReference type="Proteomes" id="UP000054396"/>
    </source>
</evidence>
<dbReference type="InterPro" id="IPR002686">
    <property type="entry name" value="Transposase_17"/>
</dbReference>
<dbReference type="STRING" id="1685382.AVJ23_14135"/>
<dbReference type="AlphaFoldDB" id="A0A0W7WHX3"/>